<organism evidence="2 3">
    <name type="scientific">Brassica cretica</name>
    <name type="common">Mustard</name>
    <dbReference type="NCBI Taxonomy" id="69181"/>
    <lineage>
        <taxon>Eukaryota</taxon>
        <taxon>Viridiplantae</taxon>
        <taxon>Streptophyta</taxon>
        <taxon>Embryophyta</taxon>
        <taxon>Tracheophyta</taxon>
        <taxon>Spermatophyta</taxon>
        <taxon>Magnoliopsida</taxon>
        <taxon>eudicotyledons</taxon>
        <taxon>Gunneridae</taxon>
        <taxon>Pentapetalae</taxon>
        <taxon>rosids</taxon>
        <taxon>malvids</taxon>
        <taxon>Brassicales</taxon>
        <taxon>Brassicaceae</taxon>
        <taxon>Brassiceae</taxon>
        <taxon>Brassica</taxon>
    </lineage>
</organism>
<name>A0A8S9GJM1_BRACR</name>
<dbReference type="EMBL" id="QGKW02002005">
    <property type="protein sequence ID" value="KAF2544547.1"/>
    <property type="molecule type" value="Genomic_DNA"/>
</dbReference>
<comment type="caution">
    <text evidence="2">The sequence shown here is derived from an EMBL/GenBank/DDBJ whole genome shotgun (WGS) entry which is preliminary data.</text>
</comment>
<feature type="region of interest" description="Disordered" evidence="1">
    <location>
        <begin position="38"/>
        <end position="59"/>
    </location>
</feature>
<accession>A0A8S9GJM1</accession>
<gene>
    <name evidence="2" type="ORF">F2Q68_00029360</name>
</gene>
<evidence type="ECO:0000313" key="3">
    <source>
        <dbReference type="Proteomes" id="UP000712281"/>
    </source>
</evidence>
<reference evidence="2" key="1">
    <citation type="submission" date="2019-12" db="EMBL/GenBank/DDBJ databases">
        <title>Genome sequencing and annotation of Brassica cretica.</title>
        <authorList>
            <person name="Studholme D.J."/>
            <person name="Sarris P.F."/>
        </authorList>
    </citation>
    <scope>NUCLEOTIDE SEQUENCE</scope>
    <source>
        <strain evidence="2">PFS-001/15</strain>
        <tissue evidence="2">Leaf</tissue>
    </source>
</reference>
<sequence length="59" mass="6633">MISDQDNRLRRLHAIESMDSSWLSRGWLHPAKVARSDAFSLQPPSGRGSRLLPRQSSSS</sequence>
<dbReference type="Proteomes" id="UP000712281">
    <property type="component" value="Unassembled WGS sequence"/>
</dbReference>
<proteinExistence type="predicted"/>
<evidence type="ECO:0000256" key="1">
    <source>
        <dbReference type="SAM" id="MobiDB-lite"/>
    </source>
</evidence>
<protein>
    <submittedName>
        <fullName evidence="2">Uncharacterized protein</fullName>
    </submittedName>
</protein>
<evidence type="ECO:0000313" key="2">
    <source>
        <dbReference type="EMBL" id="KAF2544547.1"/>
    </source>
</evidence>
<dbReference type="AlphaFoldDB" id="A0A8S9GJM1"/>